<dbReference type="AlphaFoldDB" id="A0A095ZAC1"/>
<sequence length="130" mass="13544">MKKVLLPVLSALMLSGVAVAQAVAQDEGPDNRSAWAKSQDMYVEPTLRITETTIPVTAEQAAQQNLNVREVPAGTATAQSTTTVVNPDGQVVGQKTEPASGVAAPAVVEPAVTPMQQQGAPVEDLSRQVK</sequence>
<organism evidence="2 3">
    <name type="scientific">Oligella urethralis DNF00040</name>
    <dbReference type="NCBI Taxonomy" id="1401065"/>
    <lineage>
        <taxon>Bacteria</taxon>
        <taxon>Pseudomonadati</taxon>
        <taxon>Pseudomonadota</taxon>
        <taxon>Betaproteobacteria</taxon>
        <taxon>Burkholderiales</taxon>
        <taxon>Alcaligenaceae</taxon>
        <taxon>Oligella</taxon>
    </lineage>
</organism>
<name>A0A095ZAC1_9BURK</name>
<keyword evidence="1" id="KW-0732">Signal</keyword>
<dbReference type="Proteomes" id="UP000029629">
    <property type="component" value="Unassembled WGS sequence"/>
</dbReference>
<comment type="caution">
    <text evidence="2">The sequence shown here is derived from an EMBL/GenBank/DDBJ whole genome shotgun (WGS) entry which is preliminary data.</text>
</comment>
<accession>A0A095ZAC1</accession>
<dbReference type="eggNOG" id="ENOG50313G0">
    <property type="taxonomic scope" value="Bacteria"/>
</dbReference>
<evidence type="ECO:0000313" key="2">
    <source>
        <dbReference type="EMBL" id="KGF31271.1"/>
    </source>
</evidence>
<gene>
    <name evidence="2" type="ORF">HMPREF2130_03940</name>
</gene>
<keyword evidence="3" id="KW-1185">Reference proteome</keyword>
<evidence type="ECO:0000256" key="1">
    <source>
        <dbReference type="SAM" id="SignalP"/>
    </source>
</evidence>
<protein>
    <submittedName>
        <fullName evidence="2">Uncharacterized protein</fullName>
    </submittedName>
</protein>
<evidence type="ECO:0000313" key="3">
    <source>
        <dbReference type="Proteomes" id="UP000029629"/>
    </source>
</evidence>
<feature type="signal peptide" evidence="1">
    <location>
        <begin position="1"/>
        <end position="20"/>
    </location>
</feature>
<dbReference type="OrthoDB" id="8690402at2"/>
<reference evidence="2 3" key="1">
    <citation type="submission" date="2014-07" db="EMBL/GenBank/DDBJ databases">
        <authorList>
            <person name="McCorrison J."/>
            <person name="Sanka R."/>
            <person name="Torralba M."/>
            <person name="Gillis M."/>
            <person name="Haft D.H."/>
            <person name="Methe B."/>
            <person name="Sutton G."/>
            <person name="Nelson K.E."/>
        </authorList>
    </citation>
    <scope>NUCLEOTIDE SEQUENCE [LARGE SCALE GENOMIC DNA]</scope>
    <source>
        <strain evidence="2 3">DNF00040</strain>
    </source>
</reference>
<dbReference type="EMBL" id="JRNI01000015">
    <property type="protein sequence ID" value="KGF31271.1"/>
    <property type="molecule type" value="Genomic_DNA"/>
</dbReference>
<proteinExistence type="predicted"/>
<feature type="chain" id="PRO_5001922712" evidence="1">
    <location>
        <begin position="21"/>
        <end position="130"/>
    </location>
</feature>
<dbReference type="GeneID" id="93427718"/>
<dbReference type="RefSeq" id="WP_018026193.1">
    <property type="nucleotide sequence ID" value="NZ_JRNI01000015.1"/>
</dbReference>